<evidence type="ECO:0000256" key="4">
    <source>
        <dbReference type="PIRSR" id="PIRSR602678-1"/>
    </source>
</evidence>
<evidence type="ECO:0000256" key="1">
    <source>
        <dbReference type="ARBA" id="ARBA00006964"/>
    </source>
</evidence>
<sequence>MNHQTISIQNLIDGILQDIPGEPIHGTVDTVKAGDTVQPVMGVIVTFTVTFEVMRRAVETGANFIITHEPTFYNHRDETEKWEGNPVYEAKLRYLQGHGLTVWRFHDYAHYTKPDLILEGVAKDLGWSDYLDPARPAMAHVPPVSLQDLFRELKRKLGVPHLRYVGDPSMTCRNIGMILGAAGSGKQMEYLAREDVDTVICGETSEWDACEYVRDAMSIGQSKALIVLGHLISEEGGMRHVADLVQSRLPGIPVEYVSAGDPYRWE</sequence>
<dbReference type="PANTHER" id="PTHR13799">
    <property type="entry name" value="NGG1 INTERACTING FACTOR 3"/>
    <property type="match status" value="1"/>
</dbReference>
<feature type="binding site" evidence="4">
    <location>
        <position position="230"/>
    </location>
    <ligand>
        <name>a divalent metal cation</name>
        <dbReference type="ChEBI" id="CHEBI:60240"/>
        <label>1</label>
    </ligand>
</feature>
<evidence type="ECO:0000256" key="2">
    <source>
        <dbReference type="ARBA" id="ARBA00022112"/>
    </source>
</evidence>
<gene>
    <name evidence="5" type="ORF">E5161_02020</name>
</gene>
<dbReference type="Proteomes" id="UP000309673">
    <property type="component" value="Unassembled WGS sequence"/>
</dbReference>
<dbReference type="Gene3D" id="3.40.1390.30">
    <property type="entry name" value="NIF3 (NGG1p interacting factor 3)-like"/>
    <property type="match status" value="2"/>
</dbReference>
<organism evidence="5 6">
    <name type="scientific">Cohnella pontilimi</name>
    <dbReference type="NCBI Taxonomy" id="2564100"/>
    <lineage>
        <taxon>Bacteria</taxon>
        <taxon>Bacillati</taxon>
        <taxon>Bacillota</taxon>
        <taxon>Bacilli</taxon>
        <taxon>Bacillales</taxon>
        <taxon>Paenibacillaceae</taxon>
        <taxon>Cohnella</taxon>
    </lineage>
</organism>
<dbReference type="OrthoDB" id="1116574at2"/>
<dbReference type="GO" id="GO:0046872">
    <property type="term" value="F:metal ion binding"/>
    <property type="evidence" value="ECO:0007669"/>
    <property type="project" value="UniProtKB-KW"/>
</dbReference>
<keyword evidence="3 4" id="KW-0479">Metal-binding</keyword>
<proteinExistence type="inferred from homology"/>
<dbReference type="PANTHER" id="PTHR13799:SF14">
    <property type="entry name" value="GTP CYCLOHYDROLASE 1 TYPE 2 HOMOLOG"/>
    <property type="match status" value="1"/>
</dbReference>
<reference evidence="5 6" key="1">
    <citation type="submission" date="2019-04" db="EMBL/GenBank/DDBJ databases">
        <title>Cohnella sp. nov., isolated from soil.</title>
        <authorList>
            <person name="Kim W."/>
        </authorList>
    </citation>
    <scope>NUCLEOTIDE SEQUENCE [LARGE SCALE GENOMIC DNA]</scope>
    <source>
        <strain evidence="5 6">CAU 1483</strain>
    </source>
</reference>
<feature type="binding site" evidence="4">
    <location>
        <position position="234"/>
    </location>
    <ligand>
        <name>a divalent metal cation</name>
        <dbReference type="ChEBI" id="CHEBI:60240"/>
        <label>1</label>
    </ligand>
</feature>
<comment type="similarity">
    <text evidence="1">Belongs to the GTP cyclohydrolase I type 2/NIF3 family.</text>
</comment>
<evidence type="ECO:0000313" key="6">
    <source>
        <dbReference type="Proteomes" id="UP000309673"/>
    </source>
</evidence>
<dbReference type="Pfam" id="PF01784">
    <property type="entry name" value="DUF34_NIF3"/>
    <property type="match status" value="1"/>
</dbReference>
<keyword evidence="6" id="KW-1185">Reference proteome</keyword>
<accession>A0A4U0FGR2</accession>
<protein>
    <recommendedName>
        <fullName evidence="2">GTP cyclohydrolase 1 type 2 homolog</fullName>
    </recommendedName>
</protein>
<dbReference type="AlphaFoldDB" id="A0A4U0FGR2"/>
<dbReference type="EMBL" id="SUPK01000001">
    <property type="protein sequence ID" value="TJY44193.1"/>
    <property type="molecule type" value="Genomic_DNA"/>
</dbReference>
<dbReference type="InterPro" id="IPR036069">
    <property type="entry name" value="DUF34/NIF3_sf"/>
</dbReference>
<feature type="binding site" evidence="4">
    <location>
        <position position="68"/>
    </location>
    <ligand>
        <name>a divalent metal cation</name>
        <dbReference type="ChEBI" id="CHEBI:60240"/>
        <label>1</label>
    </ligand>
</feature>
<comment type="caution">
    <text evidence="5">The sequence shown here is derived from an EMBL/GenBank/DDBJ whole genome shotgun (WGS) entry which is preliminary data.</text>
</comment>
<evidence type="ECO:0000313" key="5">
    <source>
        <dbReference type="EMBL" id="TJY44193.1"/>
    </source>
</evidence>
<dbReference type="InterPro" id="IPR002678">
    <property type="entry name" value="DUF34/NIF3"/>
</dbReference>
<evidence type="ECO:0000256" key="3">
    <source>
        <dbReference type="ARBA" id="ARBA00022723"/>
    </source>
</evidence>
<dbReference type="RefSeq" id="WP_136775923.1">
    <property type="nucleotide sequence ID" value="NZ_SUPK01000001.1"/>
</dbReference>
<dbReference type="SUPFAM" id="SSF102705">
    <property type="entry name" value="NIF3 (NGG1p interacting factor 3)-like"/>
    <property type="match status" value="1"/>
</dbReference>
<name>A0A4U0FGR2_9BACL</name>
<dbReference type="GO" id="GO:0005737">
    <property type="term" value="C:cytoplasm"/>
    <property type="evidence" value="ECO:0007669"/>
    <property type="project" value="TreeGrafter"/>
</dbReference>